<feature type="transmembrane region" description="Helical" evidence="1">
    <location>
        <begin position="100"/>
        <end position="133"/>
    </location>
</feature>
<gene>
    <name evidence="2" type="ORF">KDA_72850</name>
</gene>
<reference evidence="3" key="1">
    <citation type="submission" date="2018-12" db="EMBL/GenBank/DDBJ databases">
        <title>Tengunoibacter tsumagoiensis gen. nov., sp. nov., Dictyobacter kobayashii sp. nov., D. alpinus sp. nov., and D. joshuensis sp. nov. and description of Dictyobacteraceae fam. nov. within the order Ktedonobacterales isolated from Tengu-no-mugimeshi.</title>
        <authorList>
            <person name="Wang C.M."/>
            <person name="Zheng Y."/>
            <person name="Sakai Y."/>
            <person name="Toyoda A."/>
            <person name="Minakuchi Y."/>
            <person name="Abe K."/>
            <person name="Yokota A."/>
            <person name="Yabe S."/>
        </authorList>
    </citation>
    <scope>NUCLEOTIDE SEQUENCE [LARGE SCALE GENOMIC DNA]</scope>
    <source>
        <strain evidence="3">Uno16</strain>
    </source>
</reference>
<dbReference type="RefSeq" id="WP_126631732.1">
    <property type="nucleotide sequence ID" value="NZ_BIFT01000002.1"/>
</dbReference>
<evidence type="ECO:0000313" key="3">
    <source>
        <dbReference type="Proteomes" id="UP000287171"/>
    </source>
</evidence>
<proteinExistence type="predicted"/>
<dbReference type="AlphaFoldDB" id="A0A402BKD2"/>
<feature type="transmembrane region" description="Helical" evidence="1">
    <location>
        <begin position="57"/>
        <end position="80"/>
    </location>
</feature>
<sequence length="141" mass="15345">MSQMQEPERQSYKEWSSESVGYGAYQGKEQAEWPQSQYDSQQKLRPDNDATLSTTNYVMAILSVVASSLIMALSIALVALTANVFGRTVGSGMTAGLPEGVFGLIIASFVVALVLLVFSIAGYVFSVVQISIIQKKLRKKN</sequence>
<accession>A0A402BKD2</accession>
<name>A0A402BKD2_9CHLR</name>
<keyword evidence="3" id="KW-1185">Reference proteome</keyword>
<keyword evidence="1" id="KW-0472">Membrane</keyword>
<protein>
    <submittedName>
        <fullName evidence="2">Uncharacterized protein</fullName>
    </submittedName>
</protein>
<dbReference type="Proteomes" id="UP000287171">
    <property type="component" value="Unassembled WGS sequence"/>
</dbReference>
<organism evidence="2 3">
    <name type="scientific">Dictyobacter alpinus</name>
    <dbReference type="NCBI Taxonomy" id="2014873"/>
    <lineage>
        <taxon>Bacteria</taxon>
        <taxon>Bacillati</taxon>
        <taxon>Chloroflexota</taxon>
        <taxon>Ktedonobacteria</taxon>
        <taxon>Ktedonobacterales</taxon>
        <taxon>Dictyobacteraceae</taxon>
        <taxon>Dictyobacter</taxon>
    </lineage>
</organism>
<keyword evidence="1" id="KW-0812">Transmembrane</keyword>
<comment type="caution">
    <text evidence="2">The sequence shown here is derived from an EMBL/GenBank/DDBJ whole genome shotgun (WGS) entry which is preliminary data.</text>
</comment>
<evidence type="ECO:0000256" key="1">
    <source>
        <dbReference type="SAM" id="Phobius"/>
    </source>
</evidence>
<dbReference type="EMBL" id="BIFT01000002">
    <property type="protein sequence ID" value="GCE31801.1"/>
    <property type="molecule type" value="Genomic_DNA"/>
</dbReference>
<evidence type="ECO:0000313" key="2">
    <source>
        <dbReference type="EMBL" id="GCE31801.1"/>
    </source>
</evidence>
<keyword evidence="1" id="KW-1133">Transmembrane helix</keyword>